<evidence type="ECO:0000313" key="3">
    <source>
        <dbReference type="Proteomes" id="UP000059574"/>
    </source>
</evidence>
<name>A0A0S2M3Q6_9MICC</name>
<dbReference type="InterPro" id="IPR001650">
    <property type="entry name" value="Helicase_C-like"/>
</dbReference>
<dbReference type="InterPro" id="IPR027417">
    <property type="entry name" value="P-loop_NTPase"/>
</dbReference>
<evidence type="ECO:0000313" key="2">
    <source>
        <dbReference type="EMBL" id="ALO68168.1"/>
    </source>
</evidence>
<dbReference type="Gene3D" id="3.40.50.300">
    <property type="entry name" value="P-loop containing nucleotide triphosphate hydrolases"/>
    <property type="match status" value="2"/>
</dbReference>
<dbReference type="SMART" id="SM00487">
    <property type="entry name" value="DEXDc"/>
    <property type="match status" value="1"/>
</dbReference>
<reference evidence="2 3" key="2">
    <citation type="journal article" date="2016" name="J. Biotechnol.">
        <title>Complete genome sequence of Arthrobacter alpinus ERGS4:06, a yellow pigmented bacterium tolerant to cold and radiations isolated from Sikkim Himalaya.</title>
        <authorList>
            <person name="Kumar R."/>
            <person name="Singh D."/>
            <person name="Swarnkar M.K."/>
            <person name="Singh A.K."/>
            <person name="Kumar S."/>
        </authorList>
    </citation>
    <scope>NUCLEOTIDE SEQUENCE [LARGE SCALE GENOMIC DNA]</scope>
    <source>
        <strain evidence="2 3">ERGS4:06</strain>
    </source>
</reference>
<sequence>MTIFSAKATLAGLKPFQKRTVNHVFKRFYAGDGTTNRFLVADETGLGKSVVAAGVVARAIEHLERVDGVDRIDVVYMCSNADLAKQNIDRVNVTRQTDVIESGRLTLLPLELKRLNAAPGENTGKGVNFISLTPGTSFSEGQRLGNVEERAVLFLMLEALLGERENPKDPKRFPSEVEEKVVELLRGNAGVPGFMYEINKFRQRHPEGFATHVREDFRKQTTDRGLMRRFKKVLRSDEHTDRLREGMPDLIREYRTVLAEVGLKCLEPDIIILDEFQRFQDLLHGPKNDAEASNAAELARQFLNFDGAKILLLSATPYKAHTSGADDGGEDHASEFTELLGFLSQDDPEWIGKLQRLLDRRRHQLAGIESGDNAVSLERHLKQYMCRTERPQLGDDDMLRVHQMTPNDVRPADLRSLAALTRLSKAAGAGNPIEYWKSVPYFANFLGDYQLGRTIDGWASENNDVRMHLPSLKTIDRDRYRRYEPLEGDNAKYRAVERHVLGGGLWRLLWMPPSCPYTQPSGPFADVGTSATKQVLFSAWNATPNAVSTLLSYEAERLIMTASEGEVENSAEARARFAPRLVWRMRDGEPLAMSAMALFTPHADLAGLTDPLRLSAQADDGVSASSEQLRQTAELVLQEHKFARGSSDERGVWAAYFGLGNPLPRPWMHDPAAAREGIASVAERGMSGATLSTEGETEETNFMSHVARMLETAVSGRGIWREGVGELALNSPANCVYRALGRILPASFDAEAHWQAALHAAEGLRTLFNRPEATELLVQLYPGLRYWQAILRYCADGNLQAVLDEYVFQLRSQQPSGSVSGDQLMDIADAMRRALSLTSATLWAKDPSEDDRGLAMGTRFAVRYGGGRTEDGGSLRMPDVRAAFNSPFWPFVLTSTSVGQEGIDFHWWSHSVIHWNVPTNPVDFEQREGRVHRYMGHAVRKNVAAAHWDEVRSEGARNPWAALFKRADAAAASRPQAVRDFAPYWVHPGEHRIERRLLDHPLSRDVPRTQRMLSGLAGYRLALGQARQDDLLETLRNPDMKPLDLSP</sequence>
<dbReference type="RefSeq" id="WP_062292480.1">
    <property type="nucleotide sequence ID" value="NZ_CP013200.1"/>
</dbReference>
<evidence type="ECO:0000259" key="1">
    <source>
        <dbReference type="SMART" id="SM00487"/>
    </source>
</evidence>
<dbReference type="OrthoDB" id="9814088at2"/>
<dbReference type="AlphaFoldDB" id="A0A0S2M3Q6"/>
<gene>
    <name evidence="2" type="ORF">AS189_18780</name>
</gene>
<proteinExistence type="predicted"/>
<accession>A0A0S2M3Q6</accession>
<protein>
    <recommendedName>
        <fullName evidence="1">Helicase ATP-binding domain-containing protein</fullName>
    </recommendedName>
</protein>
<dbReference type="Proteomes" id="UP000059574">
    <property type="component" value="Chromosome"/>
</dbReference>
<dbReference type="Pfam" id="PF00271">
    <property type="entry name" value="Helicase_C"/>
    <property type="match status" value="1"/>
</dbReference>
<feature type="domain" description="Helicase ATP-binding" evidence="1">
    <location>
        <begin position="9"/>
        <end position="346"/>
    </location>
</feature>
<dbReference type="EMBL" id="CP013200">
    <property type="protein sequence ID" value="ALO68168.1"/>
    <property type="molecule type" value="Genomic_DNA"/>
</dbReference>
<organism evidence="2 3">
    <name type="scientific">Arthrobacter alpinus</name>
    <dbReference type="NCBI Taxonomy" id="656366"/>
    <lineage>
        <taxon>Bacteria</taxon>
        <taxon>Bacillati</taxon>
        <taxon>Actinomycetota</taxon>
        <taxon>Actinomycetes</taxon>
        <taxon>Micrococcales</taxon>
        <taxon>Micrococcaceae</taxon>
        <taxon>Arthrobacter</taxon>
    </lineage>
</organism>
<reference evidence="3" key="1">
    <citation type="submission" date="2015-11" db="EMBL/GenBank/DDBJ databases">
        <authorList>
            <person name="Kumar R."/>
            <person name="Singh D."/>
            <person name="Swarnkar M.K."/>
            <person name="Singh A.K."/>
            <person name="Kumar S."/>
        </authorList>
    </citation>
    <scope>NUCLEOTIDE SEQUENCE [LARGE SCALE GENOMIC DNA]</scope>
    <source>
        <strain evidence="3">ERGS4:06</strain>
    </source>
</reference>
<dbReference type="SUPFAM" id="SSF52540">
    <property type="entry name" value="P-loop containing nucleoside triphosphate hydrolases"/>
    <property type="match status" value="2"/>
</dbReference>
<dbReference type="InterPro" id="IPR014001">
    <property type="entry name" value="Helicase_ATP-bd"/>
</dbReference>